<dbReference type="Proteomes" id="UP000030694">
    <property type="component" value="Unassembled WGS sequence"/>
</dbReference>
<sequence>MRLAKIIFFFFFFLSFCSTFILLKNILNTLFKTYRYQSKLSFSHYKKYKNKGLIL</sequence>
<organism evidence="2 3">
    <name type="scientific">Plasmodium falciparum (isolate Camp / Malaysia)</name>
    <dbReference type="NCBI Taxonomy" id="5835"/>
    <lineage>
        <taxon>Eukaryota</taxon>
        <taxon>Sar</taxon>
        <taxon>Alveolata</taxon>
        <taxon>Apicomplexa</taxon>
        <taxon>Aconoidasida</taxon>
        <taxon>Haemosporida</taxon>
        <taxon>Plasmodiidae</taxon>
        <taxon>Plasmodium</taxon>
        <taxon>Plasmodium (Laverania)</taxon>
    </lineage>
</organism>
<keyword evidence="1" id="KW-0472">Membrane</keyword>
<gene>
    <name evidence="2" type="ORF">PFMC_00590</name>
</gene>
<evidence type="ECO:0000256" key="1">
    <source>
        <dbReference type="SAM" id="Phobius"/>
    </source>
</evidence>
<reference evidence="2 3" key="1">
    <citation type="submission" date="2013-02" db="EMBL/GenBank/DDBJ databases">
        <title>The Genome Annotation of Plasmodium falciparum CAMP/Malaysia.</title>
        <authorList>
            <consortium name="The Broad Institute Genome Sequencing Platform"/>
            <consortium name="The Broad Institute Genome Sequencing Center for Infectious Disease"/>
            <person name="Neafsey D."/>
            <person name="Hoffman S."/>
            <person name="Volkman S."/>
            <person name="Rosenthal P."/>
            <person name="Walker B."/>
            <person name="Young S.K."/>
            <person name="Zeng Q."/>
            <person name="Gargeya S."/>
            <person name="Fitzgerald M."/>
            <person name="Haas B."/>
            <person name="Abouelleil A."/>
            <person name="Allen A.W."/>
            <person name="Alvarado L."/>
            <person name="Arachchi H.M."/>
            <person name="Berlin A.M."/>
            <person name="Chapman S.B."/>
            <person name="Gainer-Dewar J."/>
            <person name="Goldberg J."/>
            <person name="Griggs A."/>
            <person name="Gujja S."/>
            <person name="Hansen M."/>
            <person name="Howarth C."/>
            <person name="Imamovic A."/>
            <person name="Ireland A."/>
            <person name="Larimer J."/>
            <person name="McCowan C."/>
            <person name="Murphy C."/>
            <person name="Pearson M."/>
            <person name="Poon T.W."/>
            <person name="Priest M."/>
            <person name="Roberts A."/>
            <person name="Saif S."/>
            <person name="Shea T."/>
            <person name="Sisk P."/>
            <person name="Sykes S."/>
            <person name="Wortman J."/>
            <person name="Nusbaum C."/>
            <person name="Birren B."/>
        </authorList>
    </citation>
    <scope>NUCLEOTIDE SEQUENCE [LARGE SCALE GENOMIC DNA]</scope>
    <source>
        <strain evidence="2 3">CAMP/Malaysia</strain>
    </source>
</reference>
<evidence type="ECO:0000313" key="2">
    <source>
        <dbReference type="EMBL" id="ETW63533.1"/>
    </source>
</evidence>
<reference evidence="2 3" key="2">
    <citation type="submission" date="2013-02" db="EMBL/GenBank/DDBJ databases">
        <title>The Genome Sequence of Plasmodium falciparum CAMP/Malaysia.</title>
        <authorList>
            <consortium name="The Broad Institute Genome Sequencing Platform"/>
            <consortium name="The Broad Institute Genome Sequencing Center for Infectious Disease"/>
            <person name="Neafsey D."/>
            <person name="Cheeseman I."/>
            <person name="Volkman S."/>
            <person name="Adams J."/>
            <person name="Walker B."/>
            <person name="Young S.K."/>
            <person name="Zeng Q."/>
            <person name="Gargeya S."/>
            <person name="Fitzgerald M."/>
            <person name="Haas B."/>
            <person name="Abouelleil A."/>
            <person name="Alvarado L."/>
            <person name="Arachchi H.M."/>
            <person name="Berlin A.M."/>
            <person name="Chapman S.B."/>
            <person name="Dewar J."/>
            <person name="Goldberg J."/>
            <person name="Griggs A."/>
            <person name="Gujja S."/>
            <person name="Hansen M."/>
            <person name="Howarth C."/>
            <person name="Imamovic A."/>
            <person name="Larimer J."/>
            <person name="McCowan C."/>
            <person name="Murphy C."/>
            <person name="Neiman D."/>
            <person name="Pearson M."/>
            <person name="Priest M."/>
            <person name="Roberts A."/>
            <person name="Saif S."/>
            <person name="Shea T."/>
            <person name="Sisk P."/>
            <person name="Sykes S."/>
            <person name="Wortman J."/>
            <person name="Nusbaum C."/>
            <person name="Birren B."/>
        </authorList>
    </citation>
    <scope>NUCLEOTIDE SEQUENCE [LARGE SCALE GENOMIC DNA]</scope>
    <source>
        <strain evidence="2 3">CAMP/Malaysia</strain>
    </source>
</reference>
<name>A0A024XEA3_PLAFC</name>
<keyword evidence="1" id="KW-1133">Transmembrane helix</keyword>
<dbReference type="AlphaFoldDB" id="A0A024XEA3"/>
<accession>A0A024XEA3</accession>
<keyword evidence="1" id="KW-0812">Transmembrane</keyword>
<proteinExistence type="predicted"/>
<protein>
    <submittedName>
        <fullName evidence="2">Uncharacterized protein</fullName>
    </submittedName>
</protein>
<evidence type="ECO:0000313" key="3">
    <source>
        <dbReference type="Proteomes" id="UP000030694"/>
    </source>
</evidence>
<feature type="transmembrane region" description="Helical" evidence="1">
    <location>
        <begin position="6"/>
        <end position="27"/>
    </location>
</feature>
<dbReference type="EMBL" id="KI927470">
    <property type="protein sequence ID" value="ETW63533.1"/>
    <property type="molecule type" value="Genomic_DNA"/>
</dbReference>